<evidence type="ECO:0000313" key="2">
    <source>
        <dbReference type="EMBL" id="OIQ66239.1"/>
    </source>
</evidence>
<accession>A0A1J5PEK4</accession>
<gene>
    <name evidence="2" type="ORF">GALL_521950</name>
</gene>
<evidence type="ECO:0000256" key="1">
    <source>
        <dbReference type="SAM" id="MobiDB-lite"/>
    </source>
</evidence>
<organism evidence="2">
    <name type="scientific">mine drainage metagenome</name>
    <dbReference type="NCBI Taxonomy" id="410659"/>
    <lineage>
        <taxon>unclassified sequences</taxon>
        <taxon>metagenomes</taxon>
        <taxon>ecological metagenomes</taxon>
    </lineage>
</organism>
<protein>
    <submittedName>
        <fullName evidence="2">Uncharacterized protein</fullName>
    </submittedName>
</protein>
<proteinExistence type="predicted"/>
<feature type="compositionally biased region" description="Basic and acidic residues" evidence="1">
    <location>
        <begin position="8"/>
        <end position="19"/>
    </location>
</feature>
<dbReference type="AlphaFoldDB" id="A0A1J5PEK4"/>
<reference evidence="2" key="1">
    <citation type="submission" date="2016-10" db="EMBL/GenBank/DDBJ databases">
        <title>Sequence of Gallionella enrichment culture.</title>
        <authorList>
            <person name="Poehlein A."/>
            <person name="Muehling M."/>
            <person name="Daniel R."/>
        </authorList>
    </citation>
    <scope>NUCLEOTIDE SEQUENCE</scope>
</reference>
<name>A0A1J5PEK4_9ZZZZ</name>
<feature type="region of interest" description="Disordered" evidence="1">
    <location>
        <begin position="1"/>
        <end position="67"/>
    </location>
</feature>
<comment type="caution">
    <text evidence="2">The sequence shown here is derived from an EMBL/GenBank/DDBJ whole genome shotgun (WGS) entry which is preliminary data.</text>
</comment>
<dbReference type="EMBL" id="MLJW01006741">
    <property type="protein sequence ID" value="OIQ66239.1"/>
    <property type="molecule type" value="Genomic_DNA"/>
</dbReference>
<sequence length="67" mass="7076">MAHCAGHAADHGSGDDTAAKRPGNQCPARSASHTSLRVVFKAASEADDQRQSSNDFKPSHVIRSPFS</sequence>